<dbReference type="Proteomes" id="UP000228552">
    <property type="component" value="Chromosome"/>
</dbReference>
<feature type="coiled-coil region" evidence="1">
    <location>
        <begin position="21"/>
        <end position="51"/>
    </location>
</feature>
<dbReference type="RefSeq" id="WP_099986936.1">
    <property type="nucleotide sequence ID" value="NZ_CP024700.1"/>
</dbReference>
<evidence type="ECO:0000256" key="1">
    <source>
        <dbReference type="SAM" id="Coils"/>
    </source>
</evidence>
<dbReference type="AlphaFoldDB" id="A0AAD0AME7"/>
<name>A0AAD0AME7_9FUSO</name>
<evidence type="ECO:0000313" key="2">
    <source>
        <dbReference type="EMBL" id="ATV61090.1"/>
    </source>
</evidence>
<dbReference type="SUPFAM" id="SSF52200">
    <property type="entry name" value="Toll/Interleukin receptor TIR domain"/>
    <property type="match status" value="1"/>
</dbReference>
<evidence type="ECO:0000313" key="3">
    <source>
        <dbReference type="Proteomes" id="UP000228552"/>
    </source>
</evidence>
<protein>
    <recommendedName>
        <fullName evidence="4">TIR domain-containing protein</fullName>
    </recommendedName>
</protein>
<dbReference type="Gene3D" id="3.40.50.10140">
    <property type="entry name" value="Toll/interleukin-1 receptor homology (TIR) domain"/>
    <property type="match status" value="1"/>
</dbReference>
<evidence type="ECO:0008006" key="4">
    <source>
        <dbReference type="Google" id="ProtNLM"/>
    </source>
</evidence>
<dbReference type="EMBL" id="CP024700">
    <property type="protein sequence ID" value="ATV61090.1"/>
    <property type="molecule type" value="Genomic_DNA"/>
</dbReference>
<keyword evidence="3" id="KW-1185">Reference proteome</keyword>
<reference evidence="2 3" key="1">
    <citation type="submission" date="2017-11" db="EMBL/GenBank/DDBJ databases">
        <title>Genome sequencing of Fusobacterium periodonticum KCOM 1263.</title>
        <authorList>
            <person name="Kook J.-K."/>
            <person name="Park S.-N."/>
            <person name="Lim Y.K."/>
        </authorList>
    </citation>
    <scope>NUCLEOTIDE SEQUENCE [LARGE SCALE GENOMIC DNA]</scope>
    <source>
        <strain evidence="2 3">KCOM 1263</strain>
    </source>
</reference>
<proteinExistence type="predicted"/>
<keyword evidence="1" id="KW-0175">Coiled coil</keyword>
<sequence>MYKKFRLKNFKEEFLKEEKYKEYLQKGKNNYEKNKEEIKRKLENYLNYENELDGNKIIEEWFKDGEYDVFLSHSHQDEELAIAIAGILDEKFGLKVFIDSQVWGYVNDLLKDIDNKYCKKLKKENTYDYDKRNISTSHVHSMLNTAIAKMIDSCDNFFFLDSPSSLKYNSNIFQDLRDVTYSPYIKFEIEVSNYIRRKFPKNNNNNINFYLENVNNQPVISYQLLFEKFISLDYKTFSEISNSKPSEFLEEIYKLKEEI</sequence>
<organism evidence="2 3">
    <name type="scientific">Fusobacterium pseudoperiodonticum</name>
    <dbReference type="NCBI Taxonomy" id="2663009"/>
    <lineage>
        <taxon>Bacteria</taxon>
        <taxon>Fusobacteriati</taxon>
        <taxon>Fusobacteriota</taxon>
        <taxon>Fusobacteriia</taxon>
        <taxon>Fusobacteriales</taxon>
        <taxon>Fusobacteriaceae</taxon>
        <taxon>Fusobacterium</taxon>
    </lineage>
</organism>
<dbReference type="InterPro" id="IPR035897">
    <property type="entry name" value="Toll_tir_struct_dom_sf"/>
</dbReference>
<accession>A0AAD0AME7</accession>
<gene>
    <name evidence="2" type="ORF">CTM74_04145</name>
</gene>